<evidence type="ECO:0000313" key="2">
    <source>
        <dbReference type="EMBL" id="MXO82769.1"/>
    </source>
</evidence>
<evidence type="ECO:0000256" key="1">
    <source>
        <dbReference type="SAM" id="MobiDB-lite"/>
    </source>
</evidence>
<dbReference type="Proteomes" id="UP000460290">
    <property type="component" value="Unassembled WGS sequence"/>
</dbReference>
<dbReference type="RefSeq" id="WP_160613185.1">
    <property type="nucleotide sequence ID" value="NZ_JAUFQM010000001.1"/>
</dbReference>
<sequence length="170" mass="18651">MSLIQRLNPAGGIADFWQEFRKPTPYRWPILAVSVSMTAGLMFLIIREDVVGPPVPPDVTYITSFAADRTDEEIIATNLIYQAHKEKRDAMIAAREERKKEIYRALARASGMNPREIEKKAAEQMAREDAEAARLRAVALGQIEADEAAAADTPGETAPSGGTAEQNPAQ</sequence>
<accession>A0A844ZA81</accession>
<organism evidence="2 3">
    <name type="scientific">Pontixanthobacter aestiaquae</name>
    <dbReference type="NCBI Taxonomy" id="1509367"/>
    <lineage>
        <taxon>Bacteria</taxon>
        <taxon>Pseudomonadati</taxon>
        <taxon>Pseudomonadota</taxon>
        <taxon>Alphaproteobacteria</taxon>
        <taxon>Sphingomonadales</taxon>
        <taxon>Erythrobacteraceae</taxon>
        <taxon>Pontixanthobacter</taxon>
    </lineage>
</organism>
<keyword evidence="3" id="KW-1185">Reference proteome</keyword>
<proteinExistence type="predicted"/>
<gene>
    <name evidence="2" type="ORF">GRI35_05220</name>
</gene>
<dbReference type="EMBL" id="WTYZ01000001">
    <property type="protein sequence ID" value="MXO82769.1"/>
    <property type="molecule type" value="Genomic_DNA"/>
</dbReference>
<evidence type="ECO:0000313" key="3">
    <source>
        <dbReference type="Proteomes" id="UP000460290"/>
    </source>
</evidence>
<name>A0A844ZA81_9SPHN</name>
<feature type="region of interest" description="Disordered" evidence="1">
    <location>
        <begin position="145"/>
        <end position="170"/>
    </location>
</feature>
<protein>
    <submittedName>
        <fullName evidence="2">Uncharacterized protein</fullName>
    </submittedName>
</protein>
<comment type="caution">
    <text evidence="2">The sequence shown here is derived from an EMBL/GenBank/DDBJ whole genome shotgun (WGS) entry which is preliminary data.</text>
</comment>
<dbReference type="AlphaFoldDB" id="A0A844ZA81"/>
<reference evidence="2 3" key="1">
    <citation type="submission" date="2019-12" db="EMBL/GenBank/DDBJ databases">
        <title>Genomic-based taxomic classification of the family Erythrobacteraceae.</title>
        <authorList>
            <person name="Xu L."/>
        </authorList>
    </citation>
    <scope>NUCLEOTIDE SEQUENCE [LARGE SCALE GENOMIC DNA]</scope>
    <source>
        <strain evidence="2 3">KCTC 42006</strain>
    </source>
</reference>
<dbReference type="OrthoDB" id="7391871at2"/>